<dbReference type="EMBL" id="JADLZT010000005">
    <property type="protein sequence ID" value="MBF6024265.1"/>
    <property type="molecule type" value="Genomic_DNA"/>
</dbReference>
<feature type="signal peptide" evidence="1">
    <location>
        <begin position="1"/>
        <end position="21"/>
    </location>
</feature>
<keyword evidence="1" id="KW-0732">Signal</keyword>
<evidence type="ECO:0000313" key="3">
    <source>
        <dbReference type="Proteomes" id="UP001429984"/>
    </source>
</evidence>
<proteinExistence type="predicted"/>
<feature type="chain" id="PRO_5046974654" description="Secreted protein" evidence="1">
    <location>
        <begin position="22"/>
        <end position="159"/>
    </location>
</feature>
<accession>A0ABS0B5S9</accession>
<evidence type="ECO:0008006" key="4">
    <source>
        <dbReference type="Google" id="ProtNLM"/>
    </source>
</evidence>
<name>A0ABS0B5S9_9GAMM</name>
<sequence length="159" mass="17283">MPLLFAAAIALMCLAAPPVSANNTRNTDARTILDQQAGIRTEAMNKKGRYKDMAEAKRQELFAHQDKVNLMLEGVASTTDLPETDQIAVFNSLEAIEAIINQAEDERMVCKRVKPVGSNRPETVCKTVAQMRAEKLDAESAMRSGQSCTDGLTVGCPGR</sequence>
<gene>
    <name evidence="2" type="ORF">IU514_09495</name>
</gene>
<protein>
    <recommendedName>
        <fullName evidence="4">Secreted protein</fullName>
    </recommendedName>
</protein>
<organism evidence="2 3">
    <name type="scientific">Lysobacter niastensis</name>
    <dbReference type="NCBI Taxonomy" id="380629"/>
    <lineage>
        <taxon>Bacteria</taxon>
        <taxon>Pseudomonadati</taxon>
        <taxon>Pseudomonadota</taxon>
        <taxon>Gammaproteobacteria</taxon>
        <taxon>Lysobacterales</taxon>
        <taxon>Lysobacteraceae</taxon>
        <taxon>Lysobacter</taxon>
    </lineage>
</organism>
<evidence type="ECO:0000256" key="1">
    <source>
        <dbReference type="SAM" id="SignalP"/>
    </source>
</evidence>
<comment type="caution">
    <text evidence="2">The sequence shown here is derived from an EMBL/GenBank/DDBJ whole genome shotgun (WGS) entry which is preliminary data.</text>
</comment>
<dbReference type="Proteomes" id="UP001429984">
    <property type="component" value="Unassembled WGS sequence"/>
</dbReference>
<reference evidence="2 3" key="1">
    <citation type="submission" date="2020-11" db="EMBL/GenBank/DDBJ databases">
        <title>Draft Genome Sequence and Secondary Metabolite Biosynthetic Potential of the Lysobacter niastensis Type strain DSM 18481.</title>
        <authorList>
            <person name="Turrini P."/>
            <person name="Artuso I."/>
            <person name="Tescari M."/>
            <person name="Lugli G.A."/>
            <person name="Frangipani E."/>
            <person name="Ventura M."/>
            <person name="Visca P."/>
        </authorList>
    </citation>
    <scope>NUCLEOTIDE SEQUENCE [LARGE SCALE GENOMIC DNA]</scope>
    <source>
        <strain evidence="2 3">DSM 18481</strain>
    </source>
</reference>
<keyword evidence="3" id="KW-1185">Reference proteome</keyword>
<evidence type="ECO:0000313" key="2">
    <source>
        <dbReference type="EMBL" id="MBF6024265.1"/>
    </source>
</evidence>